<dbReference type="EMBL" id="BRXZ01000266">
    <property type="protein sequence ID" value="GMI08446.1"/>
    <property type="molecule type" value="Genomic_DNA"/>
</dbReference>
<dbReference type="GO" id="GO:0003779">
    <property type="term" value="F:actin binding"/>
    <property type="evidence" value="ECO:0007669"/>
    <property type="project" value="InterPro"/>
</dbReference>
<protein>
    <recommendedName>
        <fullName evidence="2">HP domain-containing protein</fullName>
    </recommendedName>
</protein>
<name>A0A9W7CP54_9STRA</name>
<proteinExistence type="predicted"/>
<feature type="compositionally biased region" description="Low complexity" evidence="1">
    <location>
        <begin position="163"/>
        <end position="180"/>
    </location>
</feature>
<gene>
    <name evidence="3" type="ORF">TrRE_jg6033</name>
</gene>
<keyword evidence="4" id="KW-1185">Reference proteome</keyword>
<dbReference type="Proteomes" id="UP001165082">
    <property type="component" value="Unassembled WGS sequence"/>
</dbReference>
<dbReference type="GO" id="GO:0007010">
    <property type="term" value="P:cytoskeleton organization"/>
    <property type="evidence" value="ECO:0007669"/>
    <property type="project" value="InterPro"/>
</dbReference>
<comment type="caution">
    <text evidence="3">The sequence shown here is derived from an EMBL/GenBank/DDBJ whole genome shotgun (WGS) entry which is preliminary data.</text>
</comment>
<evidence type="ECO:0000313" key="3">
    <source>
        <dbReference type="EMBL" id="GMI08446.1"/>
    </source>
</evidence>
<accession>A0A9W7CP54</accession>
<organism evidence="3 4">
    <name type="scientific">Triparma retinervis</name>
    <dbReference type="NCBI Taxonomy" id="2557542"/>
    <lineage>
        <taxon>Eukaryota</taxon>
        <taxon>Sar</taxon>
        <taxon>Stramenopiles</taxon>
        <taxon>Ochrophyta</taxon>
        <taxon>Bolidophyceae</taxon>
        <taxon>Parmales</taxon>
        <taxon>Triparmaceae</taxon>
        <taxon>Triparma</taxon>
    </lineage>
</organism>
<evidence type="ECO:0000256" key="1">
    <source>
        <dbReference type="SAM" id="MobiDB-lite"/>
    </source>
</evidence>
<feature type="compositionally biased region" description="Basic and acidic residues" evidence="1">
    <location>
        <begin position="223"/>
        <end position="232"/>
    </location>
</feature>
<evidence type="ECO:0000313" key="4">
    <source>
        <dbReference type="Proteomes" id="UP001165082"/>
    </source>
</evidence>
<sequence length="326" mass="35526">MNNKSRSRRSSSCVTFEDIETLEAKHNAICTAKGGGFLSLSFRDDKTTLFIDFQGDMGGVDALKEELKKGRDADVLFGSVIDEDVPKHWIFIGEKVTSLSRGRASMHKTQVYNVLEGCKGEICLTSEDLVDQNVQNPTLIGVNADEVKSMFNNNNGTSISPPQDGDSGSLSQSQGSTASSVPTPSLLPKSVDALDDDGGIQKLAEEFHAAIVSPRSLESVPEDTWRKAEEGAARAGQQPGGQRGGIETKLTPPTPPEVAKPRIKVSTDCFSPKTLRGKTPEGVEPSKKEQRLSDETFKDIFGCSKEEFNGKAKWRQQQMKKQHGFF</sequence>
<dbReference type="SMART" id="SM00153">
    <property type="entry name" value="VHP"/>
    <property type="match status" value="1"/>
</dbReference>
<dbReference type="PROSITE" id="PS51089">
    <property type="entry name" value="HP"/>
    <property type="match status" value="1"/>
</dbReference>
<feature type="compositionally biased region" description="Basic and acidic residues" evidence="1">
    <location>
        <begin position="278"/>
        <end position="291"/>
    </location>
</feature>
<dbReference type="InterPro" id="IPR036886">
    <property type="entry name" value="Villin_headpiece_dom_sf"/>
</dbReference>
<dbReference type="InterPro" id="IPR003128">
    <property type="entry name" value="Villin_headpiece"/>
</dbReference>
<dbReference type="OrthoDB" id="20822at2759"/>
<reference evidence="3" key="1">
    <citation type="submission" date="2022-07" db="EMBL/GenBank/DDBJ databases">
        <title>Genome analysis of Parmales, a sister group of diatoms, reveals the evolutionary specialization of diatoms from phago-mixotrophs to photoautotrophs.</title>
        <authorList>
            <person name="Ban H."/>
            <person name="Sato S."/>
            <person name="Yoshikawa S."/>
            <person name="Kazumasa Y."/>
            <person name="Nakamura Y."/>
            <person name="Ichinomiya M."/>
            <person name="Saitoh K."/>
            <person name="Sato N."/>
            <person name="Blanc-Mathieu R."/>
            <person name="Endo H."/>
            <person name="Kuwata A."/>
            <person name="Ogata H."/>
        </authorList>
    </citation>
    <scope>NUCLEOTIDE SEQUENCE</scope>
</reference>
<dbReference type="AlphaFoldDB" id="A0A9W7CP54"/>
<feature type="domain" description="HP" evidence="2">
    <location>
        <begin position="264"/>
        <end position="326"/>
    </location>
</feature>
<dbReference type="SUPFAM" id="SSF47050">
    <property type="entry name" value="VHP, Villin headpiece domain"/>
    <property type="match status" value="1"/>
</dbReference>
<dbReference type="Gene3D" id="1.10.950.10">
    <property type="entry name" value="Villin headpiece domain"/>
    <property type="match status" value="1"/>
</dbReference>
<feature type="compositionally biased region" description="Polar residues" evidence="1">
    <location>
        <begin position="151"/>
        <end position="161"/>
    </location>
</feature>
<dbReference type="Pfam" id="PF02209">
    <property type="entry name" value="VHP"/>
    <property type="match status" value="1"/>
</dbReference>
<feature type="region of interest" description="Disordered" evidence="1">
    <location>
        <begin position="151"/>
        <end position="194"/>
    </location>
</feature>
<feature type="region of interest" description="Disordered" evidence="1">
    <location>
        <begin position="214"/>
        <end position="291"/>
    </location>
</feature>
<evidence type="ECO:0000259" key="2">
    <source>
        <dbReference type="PROSITE" id="PS51089"/>
    </source>
</evidence>